<evidence type="ECO:0000313" key="3">
    <source>
        <dbReference type="Proteomes" id="UP001230915"/>
    </source>
</evidence>
<feature type="signal peptide" evidence="1">
    <location>
        <begin position="1"/>
        <end position="21"/>
    </location>
</feature>
<dbReference type="RefSeq" id="WP_308863145.1">
    <property type="nucleotide sequence ID" value="NZ_JAVHUL010000005.1"/>
</dbReference>
<organism evidence="2 3">
    <name type="scientific">Mesonia profundi</name>
    <dbReference type="NCBI Taxonomy" id="3070998"/>
    <lineage>
        <taxon>Bacteria</taxon>
        <taxon>Pseudomonadati</taxon>
        <taxon>Bacteroidota</taxon>
        <taxon>Flavobacteriia</taxon>
        <taxon>Flavobacteriales</taxon>
        <taxon>Flavobacteriaceae</taxon>
        <taxon>Mesonia</taxon>
    </lineage>
</organism>
<keyword evidence="3" id="KW-1185">Reference proteome</keyword>
<reference evidence="2 3" key="1">
    <citation type="submission" date="2023-08" db="EMBL/GenBank/DDBJ databases">
        <title>Mesonia sp. MT50, isolated from deep-sea sediment of the Mariana Trench.</title>
        <authorList>
            <person name="Fu H."/>
        </authorList>
    </citation>
    <scope>NUCLEOTIDE SEQUENCE [LARGE SCALE GENOMIC DNA]</scope>
    <source>
        <strain evidence="2 3">MT50</strain>
    </source>
</reference>
<sequence>MKKIIFMALATGLFAFTSCSSDDDGEEVGEPSASACQTCTLTAEDGETSAIEYCDNGDGTVTATVVGTGSETTIPLDGTSFSVFISTMEQITSSNCQ</sequence>
<protein>
    <submittedName>
        <fullName evidence="2">Uncharacterized protein</fullName>
    </submittedName>
</protein>
<accession>A0ABU0ZYF8</accession>
<proteinExistence type="predicted"/>
<evidence type="ECO:0000313" key="2">
    <source>
        <dbReference type="EMBL" id="MDQ7916493.1"/>
    </source>
</evidence>
<comment type="caution">
    <text evidence="2">The sequence shown here is derived from an EMBL/GenBank/DDBJ whole genome shotgun (WGS) entry which is preliminary data.</text>
</comment>
<keyword evidence="1" id="KW-0732">Signal</keyword>
<dbReference type="EMBL" id="JAVHUL010000005">
    <property type="protein sequence ID" value="MDQ7916493.1"/>
    <property type="molecule type" value="Genomic_DNA"/>
</dbReference>
<evidence type="ECO:0000256" key="1">
    <source>
        <dbReference type="SAM" id="SignalP"/>
    </source>
</evidence>
<name>A0ABU0ZYF8_9FLAO</name>
<feature type="chain" id="PRO_5047218452" evidence="1">
    <location>
        <begin position="22"/>
        <end position="97"/>
    </location>
</feature>
<dbReference type="Proteomes" id="UP001230915">
    <property type="component" value="Unassembled WGS sequence"/>
</dbReference>
<gene>
    <name evidence="2" type="ORF">RBU60_02815</name>
</gene>
<dbReference type="PROSITE" id="PS51257">
    <property type="entry name" value="PROKAR_LIPOPROTEIN"/>
    <property type="match status" value="1"/>
</dbReference>